<name>A0ABT0GJK3_9GAMM</name>
<evidence type="ECO:0000313" key="2">
    <source>
        <dbReference type="Proteomes" id="UP001431449"/>
    </source>
</evidence>
<keyword evidence="2" id="KW-1185">Reference proteome</keyword>
<dbReference type="PANTHER" id="PTHR35802:SF1">
    <property type="entry name" value="PROTEASE SYNTHASE AND SPORULATION PROTEIN PAI 2"/>
    <property type="match status" value="1"/>
</dbReference>
<reference evidence="1" key="1">
    <citation type="submission" date="2022-04" db="EMBL/GenBank/DDBJ databases">
        <title>Lysobacter sp. CAU 1642 isolated from sea sand.</title>
        <authorList>
            <person name="Kim W."/>
        </authorList>
    </citation>
    <scope>NUCLEOTIDE SEQUENCE</scope>
    <source>
        <strain evidence="1">CAU 1642</strain>
    </source>
</reference>
<dbReference type="RefSeq" id="WP_248210319.1">
    <property type="nucleotide sequence ID" value="NZ_JALNMH010000011.1"/>
</dbReference>
<dbReference type="Pfam" id="PF04299">
    <property type="entry name" value="FMN_bind_2"/>
    <property type="match status" value="1"/>
</dbReference>
<proteinExistence type="predicted"/>
<accession>A0ABT0GJK3</accession>
<gene>
    <name evidence="1" type="ORF">M0G41_13665</name>
</gene>
<organism evidence="1 2">
    <name type="scientific">Pseudomarimonas salicorniae</name>
    <dbReference type="NCBI Taxonomy" id="2933270"/>
    <lineage>
        <taxon>Bacteria</taxon>
        <taxon>Pseudomonadati</taxon>
        <taxon>Pseudomonadota</taxon>
        <taxon>Gammaproteobacteria</taxon>
        <taxon>Lysobacterales</taxon>
        <taxon>Lysobacteraceae</taxon>
        <taxon>Pseudomarimonas</taxon>
    </lineage>
</organism>
<dbReference type="Proteomes" id="UP001431449">
    <property type="component" value="Unassembled WGS sequence"/>
</dbReference>
<dbReference type="Gene3D" id="2.30.110.10">
    <property type="entry name" value="Electron Transport, Fmn-binding Protein, Chain A"/>
    <property type="match status" value="1"/>
</dbReference>
<dbReference type="PANTHER" id="PTHR35802">
    <property type="entry name" value="PROTEASE SYNTHASE AND SPORULATION PROTEIN PAI 2"/>
    <property type="match status" value="1"/>
</dbReference>
<comment type="caution">
    <text evidence="1">The sequence shown here is derived from an EMBL/GenBank/DDBJ whole genome shotgun (WGS) entry which is preliminary data.</text>
</comment>
<evidence type="ECO:0000313" key="1">
    <source>
        <dbReference type="EMBL" id="MCK7594715.1"/>
    </source>
</evidence>
<dbReference type="InterPro" id="IPR012349">
    <property type="entry name" value="Split_barrel_FMN-bd"/>
</dbReference>
<dbReference type="EMBL" id="JALNMH010000011">
    <property type="protein sequence ID" value="MCK7594715.1"/>
    <property type="molecule type" value="Genomic_DNA"/>
</dbReference>
<dbReference type="SUPFAM" id="SSF50475">
    <property type="entry name" value="FMN-binding split barrel"/>
    <property type="match status" value="1"/>
</dbReference>
<protein>
    <submittedName>
        <fullName evidence="1">FMN-binding negative transcriptional regulator</fullName>
    </submittedName>
</protein>
<dbReference type="InterPro" id="IPR007396">
    <property type="entry name" value="TR_PAI2-type"/>
</dbReference>
<dbReference type="PIRSF" id="PIRSF010372">
    <property type="entry name" value="PaiB"/>
    <property type="match status" value="1"/>
</dbReference>
<sequence length="209" mass="23049">MYLPRRFAETDPAELDALLARDAFVTLVTVDAEGLPFASHLPVLHRWEGERLLLEGHWARPNPQAGHRGPALAIVHGPHAYVSPTWYTDPRAQVPTWNYAVAHLSGPLAPFEETEALQTLVAELSAKYEEAVGSDWRFPGSAPDTLSDLRGIIGFRLEVERLQLKFKLNQNHPEANVVGAAAALERLGGESAEVAALMRERLARRPARA</sequence>